<feature type="non-terminal residue" evidence="1">
    <location>
        <position position="1"/>
    </location>
</feature>
<protein>
    <submittedName>
        <fullName evidence="1">Uncharacterized protein</fullName>
    </submittedName>
</protein>
<comment type="caution">
    <text evidence="1">The sequence shown here is derived from an EMBL/GenBank/DDBJ whole genome shotgun (WGS) entry which is preliminary data.</text>
</comment>
<dbReference type="OrthoDB" id="121662at2759"/>
<reference evidence="2" key="1">
    <citation type="submission" date="2017-03" db="EMBL/GenBank/DDBJ databases">
        <title>Phytopthora megakarya and P. palmivora, two closely related causual agents of cacao black pod achieved similar genome size and gene model numbers by different mechanisms.</title>
        <authorList>
            <person name="Ali S."/>
            <person name="Shao J."/>
            <person name="Larry D.J."/>
            <person name="Kronmiller B."/>
            <person name="Shen D."/>
            <person name="Strem M.D."/>
            <person name="Melnick R.L."/>
            <person name="Guiltinan M.J."/>
            <person name="Tyler B.M."/>
            <person name="Meinhardt L.W."/>
            <person name="Bailey B.A."/>
        </authorList>
    </citation>
    <scope>NUCLEOTIDE SEQUENCE [LARGE SCALE GENOMIC DNA]</scope>
    <source>
        <strain evidence="2">zdho120</strain>
    </source>
</reference>
<organism evidence="1 2">
    <name type="scientific">Phytophthora megakarya</name>
    <dbReference type="NCBI Taxonomy" id="4795"/>
    <lineage>
        <taxon>Eukaryota</taxon>
        <taxon>Sar</taxon>
        <taxon>Stramenopiles</taxon>
        <taxon>Oomycota</taxon>
        <taxon>Peronosporomycetes</taxon>
        <taxon>Peronosporales</taxon>
        <taxon>Peronosporaceae</taxon>
        <taxon>Phytophthora</taxon>
    </lineage>
</organism>
<name>A0A225UM24_9STRA</name>
<dbReference type="EMBL" id="NBNE01016530">
    <property type="protein sequence ID" value="OWY93199.1"/>
    <property type="molecule type" value="Genomic_DNA"/>
</dbReference>
<accession>A0A225UM24</accession>
<keyword evidence="2" id="KW-1185">Reference proteome</keyword>
<dbReference type="AlphaFoldDB" id="A0A225UM24"/>
<proteinExistence type="predicted"/>
<gene>
    <name evidence="1" type="ORF">PHMEG_00037490</name>
</gene>
<sequence length="79" mass="8838">GDKKLCMKWISVQGCSGNGHGGCFDSKRAHFRPKELPDIVKAHIIEKFKGHFRPKELPDIVKAHIIEKFKGLAADLKEG</sequence>
<dbReference type="Proteomes" id="UP000198211">
    <property type="component" value="Unassembled WGS sequence"/>
</dbReference>
<evidence type="ECO:0000313" key="2">
    <source>
        <dbReference type="Proteomes" id="UP000198211"/>
    </source>
</evidence>
<evidence type="ECO:0000313" key="1">
    <source>
        <dbReference type="EMBL" id="OWY93199.1"/>
    </source>
</evidence>